<evidence type="ECO:0000256" key="6">
    <source>
        <dbReference type="SAM" id="Phobius"/>
    </source>
</evidence>
<evidence type="ECO:0000256" key="4">
    <source>
        <dbReference type="ARBA" id="ARBA00023136"/>
    </source>
</evidence>
<name>F2TTK8_AJEDA</name>
<dbReference type="OrthoDB" id="3231000at2759"/>
<dbReference type="HOGENOM" id="CLU_023638_0_0_1"/>
<evidence type="ECO:0000256" key="5">
    <source>
        <dbReference type="SAM" id="MobiDB-lite"/>
    </source>
</evidence>
<feature type="region of interest" description="Disordered" evidence="5">
    <location>
        <begin position="282"/>
        <end position="313"/>
    </location>
</feature>
<evidence type="ECO:0000313" key="7">
    <source>
        <dbReference type="EMBL" id="EGE86571.1"/>
    </source>
</evidence>
<keyword evidence="3 6" id="KW-1133">Transmembrane helix</keyword>
<feature type="transmembrane region" description="Helical" evidence="6">
    <location>
        <begin position="484"/>
        <end position="503"/>
    </location>
</feature>
<dbReference type="EMBL" id="GG749570">
    <property type="protein sequence ID" value="EGE86571.1"/>
    <property type="molecule type" value="Genomic_DNA"/>
</dbReference>
<dbReference type="SUPFAM" id="SSF144083">
    <property type="entry name" value="Magnesium transport protein CorA, transmembrane region"/>
    <property type="match status" value="1"/>
</dbReference>
<dbReference type="InterPro" id="IPR045863">
    <property type="entry name" value="CorA_TM1_TM2"/>
</dbReference>
<keyword evidence="4 6" id="KW-0472">Membrane</keyword>
<dbReference type="Gene3D" id="1.20.58.340">
    <property type="entry name" value="Magnesium transport protein CorA, transmembrane region"/>
    <property type="match status" value="1"/>
</dbReference>
<proteinExistence type="predicted"/>
<dbReference type="Pfam" id="PF01544">
    <property type="entry name" value="CorA"/>
    <property type="match status" value="1"/>
</dbReference>
<reference evidence="7" key="1">
    <citation type="submission" date="2010-03" db="EMBL/GenBank/DDBJ databases">
        <title>Annotation of Blastomyces dermatitidis strain ATCC 18188.</title>
        <authorList>
            <consortium name="The Broad Institute Genome Sequencing Platform"/>
            <consortium name="Broad Institute Genome Sequencing Center for Infectious Disease."/>
            <person name="Cuomo C."/>
            <person name="Klein B."/>
            <person name="Sullivan T."/>
            <person name="Heitman J."/>
            <person name="Young S."/>
            <person name="Zeng Q."/>
            <person name="Gargeya S."/>
            <person name="Alvarado L."/>
            <person name="Berlin A.M."/>
            <person name="Chapman S.B."/>
            <person name="Chen Z."/>
            <person name="Freedman E."/>
            <person name="Gellesch M."/>
            <person name="Goldberg J."/>
            <person name="Griggs A."/>
            <person name="Gujja S."/>
            <person name="Heilman E."/>
            <person name="Heiman D."/>
            <person name="Howarth C."/>
            <person name="Mehta T."/>
            <person name="Neiman D."/>
            <person name="Pearson M."/>
            <person name="Roberts A."/>
            <person name="Saif S."/>
            <person name="Shea T."/>
            <person name="Shenoy N."/>
            <person name="Sisk P."/>
            <person name="Stolte C."/>
            <person name="Sykes S."/>
            <person name="White J."/>
            <person name="Yandava C."/>
            <person name="Haas B."/>
            <person name="Nusbaum C."/>
            <person name="Birren B."/>
        </authorList>
    </citation>
    <scope>NUCLEOTIDE SEQUENCE [LARGE SCALE GENOMIC DNA]</scope>
    <source>
        <strain evidence="7">ATCC 18188</strain>
    </source>
</reference>
<keyword evidence="2 6" id="KW-0812">Transmembrane</keyword>
<dbReference type="GO" id="GO:0016020">
    <property type="term" value="C:membrane"/>
    <property type="evidence" value="ECO:0007669"/>
    <property type="project" value="UniProtKB-SubCell"/>
</dbReference>
<organism evidence="7">
    <name type="scientific">Ajellomyces dermatitidis (strain ATCC 18188 / CBS 674.68)</name>
    <name type="common">Blastomyces dermatitidis</name>
    <dbReference type="NCBI Taxonomy" id="653446"/>
    <lineage>
        <taxon>Eukaryota</taxon>
        <taxon>Fungi</taxon>
        <taxon>Dikarya</taxon>
        <taxon>Ascomycota</taxon>
        <taxon>Pezizomycotina</taxon>
        <taxon>Eurotiomycetes</taxon>
        <taxon>Eurotiomycetidae</taxon>
        <taxon>Onygenales</taxon>
        <taxon>Ajellomycetaceae</taxon>
        <taxon>Blastomyces</taxon>
    </lineage>
</organism>
<comment type="subcellular location">
    <subcellularLocation>
        <location evidence="1">Membrane</location>
        <topology evidence="1">Multi-pass membrane protein</topology>
    </subcellularLocation>
</comment>
<dbReference type="InterPro" id="IPR002523">
    <property type="entry name" value="MgTranspt_CorA/ZnTranspt_ZntB"/>
</dbReference>
<protein>
    <recommendedName>
        <fullName evidence="8">CorA family metal ion transporter</fullName>
    </recommendedName>
</protein>
<evidence type="ECO:0008006" key="8">
    <source>
        <dbReference type="Google" id="ProtNLM"/>
    </source>
</evidence>
<accession>F2TTK8</accession>
<sequence>MSDCRAGRKFRREVEALSQQSSQRNVYPRPDLYILDKYLKSSPNSRFAPNDPNISSTATDEGVTSNFVVMHDIKEGTNAAFGSKPHDIDNFALVPKKKPHLLFMRGYGSTQWLATIGEIYKINPELYRRHLSFEPFSSGTQEFYSSPALPSSSVRIFDLTISTVYCRNVADTAYEPEDLQEARKLQARALDQYFKQFCDRVQLADSVVRKCLLLSKREYVLEQTITIEVRHREETCHAIVWLDSGKDLSHSVQGPWSPLSGTRPWETRFVPVIVHQAVDARSHSTLDRSEPVMGSRSVPTSSENNPPPSRQETEWRAAQNICLLPFQYGSMIDREVAEQDALYAVSEVFQFAASSELQFLNLLHGRIKHELSFTGEQQKMGRRNDAVSLLNLRFIKTQLISHAQRLAETVRTLETCDLLGWQRDQESPKAQQRARLLLSDFGYLLQRAEALARECDSGIDTLVNSSILEESRRSTENAIRVQKLTVLATIFIPLSFVCTVWGMNFQELGSGTQPVWMWFVTAGPVILVSLLMYHFDTLIHLLRTTFGPD</sequence>
<evidence type="ECO:0000256" key="1">
    <source>
        <dbReference type="ARBA" id="ARBA00004141"/>
    </source>
</evidence>
<evidence type="ECO:0000256" key="3">
    <source>
        <dbReference type="ARBA" id="ARBA00022989"/>
    </source>
</evidence>
<dbReference type="AlphaFoldDB" id="F2TTK8"/>
<dbReference type="Proteomes" id="UP000007802">
    <property type="component" value="Unassembled WGS sequence"/>
</dbReference>
<dbReference type="GO" id="GO:0046873">
    <property type="term" value="F:metal ion transmembrane transporter activity"/>
    <property type="evidence" value="ECO:0007669"/>
    <property type="project" value="InterPro"/>
</dbReference>
<gene>
    <name evidence="7" type="ORF">BDDG_09517</name>
</gene>
<feature type="transmembrane region" description="Helical" evidence="6">
    <location>
        <begin position="515"/>
        <end position="533"/>
    </location>
</feature>
<evidence type="ECO:0000256" key="2">
    <source>
        <dbReference type="ARBA" id="ARBA00022692"/>
    </source>
</evidence>